<dbReference type="AlphaFoldDB" id="A0A371ECS5"/>
<evidence type="ECO:0000256" key="1">
    <source>
        <dbReference type="SAM" id="MobiDB-lite"/>
    </source>
</evidence>
<keyword evidence="3" id="KW-1185">Reference proteome</keyword>
<feature type="compositionally biased region" description="Basic and acidic residues" evidence="1">
    <location>
        <begin position="148"/>
        <end position="159"/>
    </location>
</feature>
<dbReference type="EMBL" id="QJKJ01014694">
    <property type="protein sequence ID" value="RDX63809.1"/>
    <property type="molecule type" value="Genomic_DNA"/>
</dbReference>
<feature type="compositionally biased region" description="Basic residues" evidence="1">
    <location>
        <begin position="1"/>
        <end position="16"/>
    </location>
</feature>
<sequence>MPSGAKKRKAARKKKEKERNINPSTNNPQGNVDLKSQDEKGSDGGESNSPAFHEHVDDHHHPFTDGSGELEERDPSAAQLRASDSESLEEVPSDVKIDQVLGGKEDSVVLVERGLESEESSESKNVSFEHTETAKELYYENRNGGDTSKGESLTEKNSEDGNCNSVEEAIASHELVKSIDSKMTSITEMAQVEETVNLGADSSVNSVKAMASVSEVEKSDTESVLLEKSVVHPVEVTNLVVKINEDDVYPLINENVTTSSMEKPKPKEYDSKVLASLSASPFTKITNGAEHIKDSKTAERSENQPCVALAPNVVQKTSWLSCCGLFEVVSSSNR</sequence>
<feature type="compositionally biased region" description="Polar residues" evidence="1">
    <location>
        <begin position="21"/>
        <end position="30"/>
    </location>
</feature>
<feature type="compositionally biased region" description="Basic and acidic residues" evidence="1">
    <location>
        <begin position="127"/>
        <end position="139"/>
    </location>
</feature>
<comment type="caution">
    <text evidence="2">The sequence shown here is derived from an EMBL/GenBank/DDBJ whole genome shotgun (WGS) entry which is preliminary data.</text>
</comment>
<reference evidence="2" key="1">
    <citation type="submission" date="2018-05" db="EMBL/GenBank/DDBJ databases">
        <title>Draft genome of Mucuna pruriens seed.</title>
        <authorList>
            <person name="Nnadi N.E."/>
            <person name="Vos R."/>
            <person name="Hasami M.H."/>
            <person name="Devisetty U.K."/>
            <person name="Aguiy J.C."/>
        </authorList>
    </citation>
    <scope>NUCLEOTIDE SEQUENCE [LARGE SCALE GENOMIC DNA]</scope>
    <source>
        <strain evidence="2">JCA_2017</strain>
    </source>
</reference>
<name>A0A371ECS5_MUCPR</name>
<evidence type="ECO:0000313" key="2">
    <source>
        <dbReference type="EMBL" id="RDX63809.1"/>
    </source>
</evidence>
<evidence type="ECO:0000313" key="3">
    <source>
        <dbReference type="Proteomes" id="UP000257109"/>
    </source>
</evidence>
<feature type="compositionally biased region" description="Basic and acidic residues" evidence="1">
    <location>
        <begin position="52"/>
        <end position="63"/>
    </location>
</feature>
<proteinExistence type="predicted"/>
<feature type="region of interest" description="Disordered" evidence="1">
    <location>
        <begin position="1"/>
        <end position="162"/>
    </location>
</feature>
<protein>
    <submittedName>
        <fullName evidence="2">Uncharacterized protein</fullName>
    </submittedName>
</protein>
<dbReference type="Proteomes" id="UP000257109">
    <property type="component" value="Unassembled WGS sequence"/>
</dbReference>
<feature type="compositionally biased region" description="Basic and acidic residues" evidence="1">
    <location>
        <begin position="93"/>
        <end position="107"/>
    </location>
</feature>
<organism evidence="2 3">
    <name type="scientific">Mucuna pruriens</name>
    <name type="common">Velvet bean</name>
    <name type="synonym">Dolichos pruriens</name>
    <dbReference type="NCBI Taxonomy" id="157652"/>
    <lineage>
        <taxon>Eukaryota</taxon>
        <taxon>Viridiplantae</taxon>
        <taxon>Streptophyta</taxon>
        <taxon>Embryophyta</taxon>
        <taxon>Tracheophyta</taxon>
        <taxon>Spermatophyta</taxon>
        <taxon>Magnoliopsida</taxon>
        <taxon>eudicotyledons</taxon>
        <taxon>Gunneridae</taxon>
        <taxon>Pentapetalae</taxon>
        <taxon>rosids</taxon>
        <taxon>fabids</taxon>
        <taxon>Fabales</taxon>
        <taxon>Fabaceae</taxon>
        <taxon>Papilionoideae</taxon>
        <taxon>50 kb inversion clade</taxon>
        <taxon>NPAAA clade</taxon>
        <taxon>indigoferoid/millettioid clade</taxon>
        <taxon>Phaseoleae</taxon>
        <taxon>Mucuna</taxon>
    </lineage>
</organism>
<dbReference type="PANTHER" id="PTHR37187">
    <property type="entry name" value="EXPRESSED PROTEIN"/>
    <property type="match status" value="1"/>
</dbReference>
<accession>A0A371ECS5</accession>
<gene>
    <name evidence="2" type="ORF">CR513_57717</name>
</gene>
<dbReference type="PANTHER" id="PTHR37187:SF18">
    <property type="match status" value="1"/>
</dbReference>
<dbReference type="OrthoDB" id="1930727at2759"/>